<dbReference type="RefSeq" id="XP_002541052.1">
    <property type="nucleotide sequence ID" value="XM_002541006.1"/>
</dbReference>
<feature type="domain" description="Interferon-related developmental regulator N-terminal" evidence="3">
    <location>
        <begin position="104"/>
        <end position="411"/>
    </location>
</feature>
<dbReference type="InterPro" id="IPR007701">
    <property type="entry name" value="Interferon-rel_develop_reg_N"/>
</dbReference>
<feature type="compositionally biased region" description="Acidic residues" evidence="2">
    <location>
        <begin position="84"/>
        <end position="96"/>
    </location>
</feature>
<evidence type="ECO:0000313" key="5">
    <source>
        <dbReference type="Proteomes" id="UP000002058"/>
    </source>
</evidence>
<evidence type="ECO:0000256" key="1">
    <source>
        <dbReference type="ARBA" id="ARBA00008828"/>
    </source>
</evidence>
<dbReference type="STRING" id="336963.C4JDT9"/>
<dbReference type="EMBL" id="CH476615">
    <property type="protein sequence ID" value="EEP75719.1"/>
    <property type="molecule type" value="Genomic_DNA"/>
</dbReference>
<evidence type="ECO:0000313" key="4">
    <source>
        <dbReference type="EMBL" id="EEP75719.1"/>
    </source>
</evidence>
<dbReference type="InParanoid" id="C4JDT9"/>
<organism evidence="4 5">
    <name type="scientific">Uncinocarpus reesii (strain UAMH 1704)</name>
    <dbReference type="NCBI Taxonomy" id="336963"/>
    <lineage>
        <taxon>Eukaryota</taxon>
        <taxon>Fungi</taxon>
        <taxon>Dikarya</taxon>
        <taxon>Ascomycota</taxon>
        <taxon>Pezizomycotina</taxon>
        <taxon>Eurotiomycetes</taxon>
        <taxon>Eurotiomycetidae</taxon>
        <taxon>Onygenales</taxon>
        <taxon>Onygenaceae</taxon>
        <taxon>Uncinocarpus</taxon>
    </lineage>
</organism>
<dbReference type="Pfam" id="PF05004">
    <property type="entry name" value="IFRD"/>
    <property type="match status" value="1"/>
</dbReference>
<feature type="compositionally biased region" description="Polar residues" evidence="2">
    <location>
        <begin position="61"/>
        <end position="81"/>
    </location>
</feature>
<comment type="similarity">
    <text evidence="1">Belongs to the IFRD family.</text>
</comment>
<protein>
    <recommendedName>
        <fullName evidence="3">Interferon-related developmental regulator N-terminal domain-containing protein</fullName>
    </recommendedName>
</protein>
<dbReference type="GeneID" id="8439486"/>
<feature type="compositionally biased region" description="Basic and acidic residues" evidence="2">
    <location>
        <begin position="43"/>
        <end position="60"/>
    </location>
</feature>
<dbReference type="PANTHER" id="PTHR12354">
    <property type="entry name" value="INTERFERON-RELATED DEVELOPMENTAL REGULATOR"/>
    <property type="match status" value="1"/>
</dbReference>
<dbReference type="AlphaFoldDB" id="C4JDT9"/>
<accession>C4JDT9</accession>
<dbReference type="InterPro" id="IPR016024">
    <property type="entry name" value="ARM-type_fold"/>
</dbReference>
<dbReference type="SUPFAM" id="SSF48371">
    <property type="entry name" value="ARM repeat"/>
    <property type="match status" value="1"/>
</dbReference>
<dbReference type="KEGG" id="ure:UREG_00566"/>
<sequence>MLEHRRAHESKKTVSRKAAKRDTDRLSSLLYSSPGAISAHRTHSQDVSRDISRVASREASRNVSRINSRVVSRDVSLSPSRDQSDDEYDSGSESDETSPSTISFDDRMGEDFEGGIKQDRPLAAVIDDLIDRKHSTVPAREENLAAYGRILARHYAAGEMEDCVEDLLPVFLQSIKQDSTENETNLALKAVALTAMTTLDGSIYDGASSAVRRKITGYSSLLTKATAVRCLGACAFFGGATEEDMVDEMEFLMEIITSDGHFVEAPDDPEVVTAALQEWGLLATGIEDLEYQSEDAIEAFADQLDSSEADVQIAAGQNIALLYEKSFSPREENEEIDEFEYNLQIDQDDISKSDYKDDNGVLLVQRYNPYHNTPAIEQKIQDLTKVSDQQISKKSKRALHKHFKAILTTVENPRHGPRYKQFSESEAYGTRLGVKFHRTASLNLNRWWKWLRMVALQQWLAGGIVEHYRAKSRAIVENIPGFSVVVETERERPRRPKGKAWKRAGDSGIPTGRRGEMNMLYDTLQG</sequence>
<dbReference type="PANTHER" id="PTHR12354:SF1">
    <property type="entry name" value="INTERFERON-RELATED DEVELOPMENTAL REGULATOR 1"/>
    <property type="match status" value="1"/>
</dbReference>
<dbReference type="eggNOG" id="KOG2842">
    <property type="taxonomic scope" value="Eukaryota"/>
</dbReference>
<dbReference type="HOGENOM" id="CLU_039188_0_0_1"/>
<dbReference type="VEuPathDB" id="FungiDB:UREG_00566"/>
<reference evidence="5" key="1">
    <citation type="journal article" date="2009" name="Genome Res.">
        <title>Comparative genomic analyses of the human fungal pathogens Coccidioides and their relatives.</title>
        <authorList>
            <person name="Sharpton T.J."/>
            <person name="Stajich J.E."/>
            <person name="Rounsley S.D."/>
            <person name="Gardner M.J."/>
            <person name="Wortman J.R."/>
            <person name="Jordar V.S."/>
            <person name="Maiti R."/>
            <person name="Kodira C.D."/>
            <person name="Neafsey D.E."/>
            <person name="Zeng Q."/>
            <person name="Hung C.-Y."/>
            <person name="McMahan C."/>
            <person name="Muszewska A."/>
            <person name="Grynberg M."/>
            <person name="Mandel M.A."/>
            <person name="Kellner E.M."/>
            <person name="Barker B.M."/>
            <person name="Galgiani J.N."/>
            <person name="Orbach M.J."/>
            <person name="Kirkland T.N."/>
            <person name="Cole G.T."/>
            <person name="Henn M.R."/>
            <person name="Birren B.W."/>
            <person name="Taylor J.W."/>
        </authorList>
    </citation>
    <scope>NUCLEOTIDE SEQUENCE [LARGE SCALE GENOMIC DNA]</scope>
    <source>
        <strain evidence="5">UAMH 1704</strain>
    </source>
</reference>
<proteinExistence type="inferred from homology"/>
<dbReference type="OrthoDB" id="18978at2759"/>
<dbReference type="Proteomes" id="UP000002058">
    <property type="component" value="Unassembled WGS sequence"/>
</dbReference>
<feature type="compositionally biased region" description="Basic and acidic residues" evidence="2">
    <location>
        <begin position="104"/>
        <end position="114"/>
    </location>
</feature>
<dbReference type="OMA" id="AGEMEDC"/>
<feature type="region of interest" description="Disordered" evidence="2">
    <location>
        <begin position="1"/>
        <end position="114"/>
    </location>
</feature>
<keyword evidence="5" id="KW-1185">Reference proteome</keyword>
<gene>
    <name evidence="4" type="ORF">UREG_00566</name>
</gene>
<name>C4JDT9_UNCRE</name>
<dbReference type="InterPro" id="IPR039777">
    <property type="entry name" value="IFRD"/>
</dbReference>
<evidence type="ECO:0000259" key="3">
    <source>
        <dbReference type="Pfam" id="PF05004"/>
    </source>
</evidence>
<feature type="compositionally biased region" description="Basic and acidic residues" evidence="2">
    <location>
        <begin position="1"/>
        <end position="12"/>
    </location>
</feature>
<evidence type="ECO:0000256" key="2">
    <source>
        <dbReference type="SAM" id="MobiDB-lite"/>
    </source>
</evidence>